<comment type="caution">
    <text evidence="3">The sequence shown here is derived from an EMBL/GenBank/DDBJ whole genome shotgun (WGS) entry which is preliminary data.</text>
</comment>
<dbReference type="InterPro" id="IPR016187">
    <property type="entry name" value="CTDL_fold"/>
</dbReference>
<gene>
    <name evidence="3" type="ORF">BZL30_7983</name>
</gene>
<feature type="region of interest" description="Disordered" evidence="1">
    <location>
        <begin position="89"/>
        <end position="124"/>
    </location>
</feature>
<reference evidence="3 4" key="1">
    <citation type="submission" date="2017-02" db="EMBL/GenBank/DDBJ databases">
        <title>Complete genome sequences of Mycobacterium kansasii strains isolated from rhesus macaques.</title>
        <authorList>
            <person name="Panda A."/>
            <person name="Nagaraj S."/>
            <person name="Zhao X."/>
            <person name="Tettelin H."/>
            <person name="Detolla L.J."/>
        </authorList>
    </citation>
    <scope>NUCLEOTIDE SEQUENCE [LARGE SCALE GENOMIC DNA]</scope>
    <source>
        <strain evidence="3 4">11-3813</strain>
    </source>
</reference>
<dbReference type="EMBL" id="MVBM01000008">
    <property type="protein sequence ID" value="OOK67395.1"/>
    <property type="molecule type" value="Genomic_DNA"/>
</dbReference>
<dbReference type="InterPro" id="IPR042095">
    <property type="entry name" value="SUMF_sf"/>
</dbReference>
<feature type="domain" description="Sulfatase-modifying factor enzyme-like" evidence="2">
    <location>
        <begin position="3"/>
        <end position="59"/>
    </location>
</feature>
<dbReference type="GO" id="GO:0120147">
    <property type="term" value="F:formylglycine-generating oxidase activity"/>
    <property type="evidence" value="ECO:0007669"/>
    <property type="project" value="TreeGrafter"/>
</dbReference>
<sequence length="124" mass="13460">MANTWQGKFPYRNDGALGWVGTSPVGTFPPNGFGLVDMIGNVWEWTATEFSAHHRTDQPPKACCAPAGPADPTISQTLKAAPICVHRSIATGTGRRPARHNRKTRRPPTSDSVVWPNADQAKEI</sequence>
<dbReference type="PANTHER" id="PTHR23150:SF19">
    <property type="entry name" value="FORMYLGLYCINE-GENERATING ENZYME"/>
    <property type="match status" value="1"/>
</dbReference>
<dbReference type="Proteomes" id="UP000189229">
    <property type="component" value="Unassembled WGS sequence"/>
</dbReference>
<accession>A0A1V3WKD8</accession>
<protein>
    <submittedName>
        <fullName evidence="3">Formylglycine-generating sulfatase enzyme family protein</fullName>
    </submittedName>
</protein>
<evidence type="ECO:0000256" key="1">
    <source>
        <dbReference type="SAM" id="MobiDB-lite"/>
    </source>
</evidence>
<dbReference type="Gene3D" id="3.90.1580.10">
    <property type="entry name" value="paralog of FGE (formylglycine-generating enzyme)"/>
    <property type="match status" value="1"/>
</dbReference>
<name>A0A1V3WKD8_MYCKA</name>
<dbReference type="PANTHER" id="PTHR23150">
    <property type="entry name" value="SULFATASE MODIFYING FACTOR 1, 2"/>
    <property type="match status" value="1"/>
</dbReference>
<evidence type="ECO:0000259" key="2">
    <source>
        <dbReference type="Pfam" id="PF03781"/>
    </source>
</evidence>
<dbReference type="InterPro" id="IPR005532">
    <property type="entry name" value="SUMF_dom"/>
</dbReference>
<organism evidence="3 4">
    <name type="scientific">Mycobacterium kansasii</name>
    <dbReference type="NCBI Taxonomy" id="1768"/>
    <lineage>
        <taxon>Bacteria</taxon>
        <taxon>Bacillati</taxon>
        <taxon>Actinomycetota</taxon>
        <taxon>Actinomycetes</taxon>
        <taxon>Mycobacteriales</taxon>
        <taxon>Mycobacteriaceae</taxon>
        <taxon>Mycobacterium</taxon>
    </lineage>
</organism>
<evidence type="ECO:0000313" key="4">
    <source>
        <dbReference type="Proteomes" id="UP000189229"/>
    </source>
</evidence>
<dbReference type="SUPFAM" id="SSF56436">
    <property type="entry name" value="C-type lectin-like"/>
    <property type="match status" value="1"/>
</dbReference>
<feature type="compositionally biased region" description="Basic residues" evidence="1">
    <location>
        <begin position="96"/>
        <end position="106"/>
    </location>
</feature>
<evidence type="ECO:0000313" key="3">
    <source>
        <dbReference type="EMBL" id="OOK67395.1"/>
    </source>
</evidence>
<dbReference type="InterPro" id="IPR051043">
    <property type="entry name" value="Sulfatase_Mod_Factor_Kinase"/>
</dbReference>
<proteinExistence type="predicted"/>
<dbReference type="Pfam" id="PF03781">
    <property type="entry name" value="FGE-sulfatase"/>
    <property type="match status" value="1"/>
</dbReference>
<dbReference type="AlphaFoldDB" id="A0A1V3WKD8"/>